<dbReference type="RefSeq" id="WP_030279091.1">
    <property type="nucleotide sequence ID" value="NZ_BMUB01000001.1"/>
</dbReference>
<sequence>MRQYASVRIIAPLALLLAPVAGVLAGTSLLHGTAAAAVQNRADVGWNNGPVGGTVTSTPTPAPTA</sequence>
<keyword evidence="4" id="KW-1185">Reference proteome</keyword>
<comment type="caution">
    <text evidence="3">The sequence shown here is derived from an EMBL/GenBank/DDBJ whole genome shotgun (WGS) entry which is preliminary data.</text>
</comment>
<dbReference type="AlphaFoldDB" id="A0A1E7MWF6"/>
<proteinExistence type="predicted"/>
<reference evidence="3 4" key="2">
    <citation type="submission" date="2014-07" db="EMBL/GenBank/DDBJ databases">
        <authorList>
            <person name="Zhang J.E."/>
            <person name="Yang H."/>
            <person name="Guo J."/>
            <person name="Deng Z."/>
            <person name="Luo H."/>
            <person name="Luo M."/>
            <person name="Zhao B."/>
        </authorList>
    </citation>
    <scope>NUCLEOTIDE SEQUENCE [LARGE SCALE GENOMIC DNA]</scope>
    <source>
        <strain evidence="3">ATCC 10762</strain>
        <strain evidence="4">ATCC 10762 / DSM 40127 / CCM 3239 / JCM 4008 / LMG 5968 / NBRC 12843 / NCIMB 8234 / A-377</strain>
    </source>
</reference>
<evidence type="ECO:0000313" key="4">
    <source>
        <dbReference type="Proteomes" id="UP000037395"/>
    </source>
</evidence>
<reference evidence="2" key="1">
    <citation type="journal article" date="2014" name="Int. J. Syst. Evol. Microbiol.">
        <title>Complete genome sequence of Corynebacterium casei LMG S-19264T (=DSM 44701T), isolated from a smear-ripened cheese.</title>
        <authorList>
            <consortium name="US DOE Joint Genome Institute (JGI-PGF)"/>
            <person name="Walter F."/>
            <person name="Albersmeier A."/>
            <person name="Kalinowski J."/>
            <person name="Ruckert C."/>
        </authorList>
    </citation>
    <scope>NUCLEOTIDE SEQUENCE</scope>
    <source>
        <strain evidence="2">JCM 4434</strain>
    </source>
</reference>
<dbReference type="Proteomes" id="UP000610124">
    <property type="component" value="Unassembled WGS sequence"/>
</dbReference>
<reference evidence="4" key="4">
    <citation type="submission" date="2016-08" db="EMBL/GenBank/DDBJ databases">
        <title>Sequencing, assembly and comparative genomics of S. aureofaciens ATCC 10762.</title>
        <authorList>
            <person name="Gradnigo J.S."/>
            <person name="Johnson N."/>
            <person name="Somerville G.A."/>
        </authorList>
    </citation>
    <scope>NUCLEOTIDE SEQUENCE [LARGE SCALE GENOMIC DNA]</scope>
    <source>
        <strain evidence="4">ATCC 10762 / DSM 40127 / CCM 3239 / JCM 4008 / LMG 5968 / NBRC 12843 / NCIMB 8234 / A-377</strain>
    </source>
</reference>
<feature type="region of interest" description="Disordered" evidence="1">
    <location>
        <begin position="43"/>
        <end position="65"/>
    </location>
</feature>
<evidence type="ECO:0000313" key="2">
    <source>
        <dbReference type="EMBL" id="GGU57065.1"/>
    </source>
</evidence>
<dbReference type="EMBL" id="JPRF03000088">
    <property type="protein sequence ID" value="OEV32573.1"/>
    <property type="molecule type" value="Genomic_DNA"/>
</dbReference>
<accession>A0A8H9HGL0</accession>
<accession>A0A1E7MWF6</accession>
<dbReference type="EMBL" id="BMUB01000001">
    <property type="protein sequence ID" value="GGU57065.1"/>
    <property type="molecule type" value="Genomic_DNA"/>
</dbReference>
<name>A0A1E7MWF6_KITAU</name>
<protein>
    <submittedName>
        <fullName evidence="3">Uncharacterized protein</fullName>
    </submittedName>
</protein>
<evidence type="ECO:0000256" key="1">
    <source>
        <dbReference type="SAM" id="MobiDB-lite"/>
    </source>
</evidence>
<reference evidence="3" key="3">
    <citation type="submission" date="2016-08" db="EMBL/GenBank/DDBJ databases">
        <title>Sequencing, Assembly and Comparative Genomics of S. aureofaciens ATCC 10762.</title>
        <authorList>
            <person name="Gradnigo J.S."/>
            <person name="Johnson N."/>
            <person name="Somerville G.A."/>
        </authorList>
    </citation>
    <scope>NUCLEOTIDE SEQUENCE [LARGE SCALE GENOMIC DNA]</scope>
    <source>
        <strain evidence="3">ATCC 10762</strain>
    </source>
</reference>
<dbReference type="Proteomes" id="UP000037395">
    <property type="component" value="Unassembled WGS sequence"/>
</dbReference>
<organism evidence="3 4">
    <name type="scientific">Kitasatospora aureofaciens</name>
    <name type="common">Streptomyces aureofaciens</name>
    <dbReference type="NCBI Taxonomy" id="1894"/>
    <lineage>
        <taxon>Bacteria</taxon>
        <taxon>Bacillati</taxon>
        <taxon>Actinomycetota</taxon>
        <taxon>Actinomycetes</taxon>
        <taxon>Kitasatosporales</taxon>
        <taxon>Streptomycetaceae</taxon>
        <taxon>Kitasatospora</taxon>
    </lineage>
</organism>
<reference evidence="2" key="5">
    <citation type="submission" date="2020-09" db="EMBL/GenBank/DDBJ databases">
        <authorList>
            <person name="Sun Q."/>
            <person name="Ohkuma M."/>
        </authorList>
    </citation>
    <scope>NUCLEOTIDE SEQUENCE</scope>
    <source>
        <strain evidence="2">JCM 4434</strain>
    </source>
</reference>
<gene>
    <name evidence="2" type="ORF">GCM10010502_04420</name>
    <name evidence="3" type="ORF">HS99_0040035</name>
</gene>
<evidence type="ECO:0000313" key="3">
    <source>
        <dbReference type="EMBL" id="OEV32573.1"/>
    </source>
</evidence>
<dbReference type="GeneID" id="97483631"/>